<keyword evidence="7" id="KW-1185">Reference proteome</keyword>
<dbReference type="FunCoup" id="A9WEG0">
    <property type="interactions" value="3"/>
</dbReference>
<evidence type="ECO:0000313" key="6">
    <source>
        <dbReference type="EMBL" id="ABY35222.1"/>
    </source>
</evidence>
<dbReference type="Pfam" id="PF18130">
    <property type="entry name" value="ATPgrasp_N"/>
    <property type="match status" value="1"/>
</dbReference>
<dbReference type="AlphaFoldDB" id="A9WEG0"/>
<dbReference type="InterPro" id="IPR011761">
    <property type="entry name" value="ATP-grasp"/>
</dbReference>
<dbReference type="GO" id="GO:0046872">
    <property type="term" value="F:metal ion binding"/>
    <property type="evidence" value="ECO:0007669"/>
    <property type="project" value="InterPro"/>
</dbReference>
<name>A9WEG0_CHLAA</name>
<dbReference type="InterPro" id="IPR041472">
    <property type="entry name" value="BL00235/CARNS1_N"/>
</dbReference>
<evidence type="ECO:0000256" key="1">
    <source>
        <dbReference type="ARBA" id="ARBA00022598"/>
    </source>
</evidence>
<keyword evidence="1" id="KW-0436">Ligase</keyword>
<dbReference type="EnsemblBacteria" id="ABY35222">
    <property type="protein sequence ID" value="ABY35222"/>
    <property type="gene ID" value="Caur_2007"/>
</dbReference>
<proteinExistence type="predicted"/>
<dbReference type="InterPro" id="IPR040570">
    <property type="entry name" value="LAL_C2"/>
</dbReference>
<evidence type="ECO:0000259" key="5">
    <source>
        <dbReference type="PROSITE" id="PS50975"/>
    </source>
</evidence>
<evidence type="ECO:0000256" key="2">
    <source>
        <dbReference type="ARBA" id="ARBA00022741"/>
    </source>
</evidence>
<dbReference type="Pfam" id="PF18603">
    <property type="entry name" value="LAL_C2"/>
    <property type="match status" value="1"/>
</dbReference>
<evidence type="ECO:0000256" key="3">
    <source>
        <dbReference type="ARBA" id="ARBA00022840"/>
    </source>
</evidence>
<dbReference type="PANTHER" id="PTHR43585:SF2">
    <property type="entry name" value="ATP-GRASP ENZYME FSQD"/>
    <property type="match status" value="1"/>
</dbReference>
<dbReference type="Gene3D" id="3.30.470.20">
    <property type="entry name" value="ATP-grasp fold, B domain"/>
    <property type="match status" value="1"/>
</dbReference>
<accession>A9WEG0</accession>
<dbReference type="EMBL" id="CP000909">
    <property type="protein sequence ID" value="ABY35222.1"/>
    <property type="molecule type" value="Genomic_DNA"/>
</dbReference>
<evidence type="ECO:0000313" key="7">
    <source>
        <dbReference type="Proteomes" id="UP000002008"/>
    </source>
</evidence>
<dbReference type="Gene3D" id="3.40.50.20">
    <property type="match status" value="1"/>
</dbReference>
<dbReference type="RefSeq" id="WP_012257876.1">
    <property type="nucleotide sequence ID" value="NC_010175.1"/>
</dbReference>
<dbReference type="InterPro" id="IPR052032">
    <property type="entry name" value="ATP-dep_AA_Ligase"/>
</dbReference>
<dbReference type="KEGG" id="cau:Caur_2007"/>
<dbReference type="PANTHER" id="PTHR43585">
    <property type="entry name" value="FUMIPYRROLE BIOSYNTHESIS PROTEIN C"/>
    <property type="match status" value="1"/>
</dbReference>
<dbReference type="HOGENOM" id="CLU_029016_6_2_0"/>
<keyword evidence="2 4" id="KW-0547">Nucleotide-binding</keyword>
<dbReference type="Pfam" id="PF13535">
    <property type="entry name" value="ATP-grasp_4"/>
    <property type="match status" value="1"/>
</dbReference>
<gene>
    <name evidence="6" type="ordered locus">Caur_2007</name>
</gene>
<dbReference type="SMART" id="SM01209">
    <property type="entry name" value="GARS_A"/>
    <property type="match status" value="1"/>
</dbReference>
<feature type="domain" description="ATP-grasp" evidence="5">
    <location>
        <begin position="117"/>
        <end position="316"/>
    </location>
</feature>
<organism evidence="6 7">
    <name type="scientific">Chloroflexus aurantiacus (strain ATCC 29366 / DSM 635 / J-10-fl)</name>
    <dbReference type="NCBI Taxonomy" id="324602"/>
    <lineage>
        <taxon>Bacteria</taxon>
        <taxon>Bacillati</taxon>
        <taxon>Chloroflexota</taxon>
        <taxon>Chloroflexia</taxon>
        <taxon>Chloroflexales</taxon>
        <taxon>Chloroflexineae</taxon>
        <taxon>Chloroflexaceae</taxon>
        <taxon>Chloroflexus</taxon>
    </lineage>
</organism>
<keyword evidence="3 4" id="KW-0067">ATP-binding</keyword>
<dbReference type="STRING" id="324602.Caur_2007"/>
<dbReference type="GO" id="GO:0016874">
    <property type="term" value="F:ligase activity"/>
    <property type="evidence" value="ECO:0007669"/>
    <property type="project" value="UniProtKB-KW"/>
</dbReference>
<dbReference type="eggNOG" id="COG0151">
    <property type="taxonomic scope" value="Bacteria"/>
</dbReference>
<protein>
    <submittedName>
        <fullName evidence="6">Phosphoribosylglycinamide synthetase</fullName>
    </submittedName>
</protein>
<dbReference type="PROSITE" id="PS50975">
    <property type="entry name" value="ATP_GRASP"/>
    <property type="match status" value="1"/>
</dbReference>
<sequence>MTEIGMRPHLLLLTTPSSYRLPAFLDAAGRIGVQITVAEDTPPALSRPLPGRLLIDFSDQAAALQAIRNLHANQPLSAILPVDDSGVELAALACADIGLPFNRPEAAAAARDKHLMRQLFARAGVPSPAFRLCTTADDLPTLVQSVTFPCVVKPLRLNGSRGVIRADNPAQCLAAIRRLAALLDRIEGAGVHEFLIEDFVPGFEVALEGLIDHGQVQVLALFDKPDPLDGPFFEETIYVTPSRLPEATQAAICAVTAAAARAVGLERGPLHAELRINECGPWMIELANRSIGGLCSRTLRFGTDASLEELILRQAAGLPVDTLSREGQAGGVMMIPIPQAGILRAVDGVAEACAIPGIEAVEITAPLNYPLTPLPEGDSYLGFIFARGSDPATVESALRAAHACLRFTIVPAIELVPSTVSL</sequence>
<dbReference type="SUPFAM" id="SSF56059">
    <property type="entry name" value="Glutathione synthetase ATP-binding domain-like"/>
    <property type="match status" value="1"/>
</dbReference>
<evidence type="ECO:0000256" key="4">
    <source>
        <dbReference type="PROSITE-ProRule" id="PRU00409"/>
    </source>
</evidence>
<reference evidence="7" key="1">
    <citation type="journal article" date="2011" name="BMC Genomics">
        <title>Complete genome sequence of the filamentous anoxygenic phototrophic bacterium Chloroflexus aurantiacus.</title>
        <authorList>
            <person name="Tang K.H."/>
            <person name="Barry K."/>
            <person name="Chertkov O."/>
            <person name="Dalin E."/>
            <person name="Han C.S."/>
            <person name="Hauser L.J."/>
            <person name="Honchak B.M."/>
            <person name="Karbach L.E."/>
            <person name="Land M.L."/>
            <person name="Lapidus A."/>
            <person name="Larimer F.W."/>
            <person name="Mikhailova N."/>
            <person name="Pitluck S."/>
            <person name="Pierson B.K."/>
            <person name="Blankenship R.E."/>
        </authorList>
    </citation>
    <scope>NUCLEOTIDE SEQUENCE [LARGE SCALE GENOMIC DNA]</scope>
    <source>
        <strain evidence="7">ATCC 29366 / DSM 635 / J-10-fl</strain>
    </source>
</reference>
<dbReference type="GO" id="GO:0005524">
    <property type="term" value="F:ATP binding"/>
    <property type="evidence" value="ECO:0007669"/>
    <property type="project" value="UniProtKB-UniRule"/>
</dbReference>
<dbReference type="PATRIC" id="fig|324602.8.peg.2279"/>
<dbReference type="Proteomes" id="UP000002008">
    <property type="component" value="Chromosome"/>
</dbReference>
<dbReference type="InParanoid" id="A9WEG0"/>